<accession>A0ABV5ZWP9</accession>
<dbReference type="RefSeq" id="WP_377852602.1">
    <property type="nucleotide sequence ID" value="NZ_JBHLZU010000011.1"/>
</dbReference>
<evidence type="ECO:0000256" key="1">
    <source>
        <dbReference type="SAM" id="MobiDB-lite"/>
    </source>
</evidence>
<sequence length="129" mass="14359">MSQHDPLAGLADDPALAKLLRNGLEQMATGAAGPELRDLATGVLAGRGDLRKLMTSSAYEEAINTRAADFMQWYGQLSDVEREKHSARGEAYLGEVRAEDVRPRRPRPPVRQEPDPMDDDDWPPTTYLR</sequence>
<protein>
    <submittedName>
        <fullName evidence="2">Uncharacterized protein</fullName>
    </submittedName>
</protein>
<comment type="caution">
    <text evidence="2">The sequence shown here is derived from an EMBL/GenBank/DDBJ whole genome shotgun (WGS) entry which is preliminary data.</text>
</comment>
<reference evidence="2 3" key="1">
    <citation type="submission" date="2024-09" db="EMBL/GenBank/DDBJ databases">
        <authorList>
            <person name="Sun Q."/>
            <person name="Mori K."/>
        </authorList>
    </citation>
    <scope>NUCLEOTIDE SEQUENCE [LARGE SCALE GENOMIC DNA]</scope>
    <source>
        <strain evidence="2 3">TBRC 7907</strain>
    </source>
</reference>
<evidence type="ECO:0000313" key="3">
    <source>
        <dbReference type="Proteomes" id="UP001589693"/>
    </source>
</evidence>
<organism evidence="2 3">
    <name type="scientific">Allokutzneria oryzae</name>
    <dbReference type="NCBI Taxonomy" id="1378989"/>
    <lineage>
        <taxon>Bacteria</taxon>
        <taxon>Bacillati</taxon>
        <taxon>Actinomycetota</taxon>
        <taxon>Actinomycetes</taxon>
        <taxon>Pseudonocardiales</taxon>
        <taxon>Pseudonocardiaceae</taxon>
        <taxon>Allokutzneria</taxon>
    </lineage>
</organism>
<feature type="region of interest" description="Disordered" evidence="1">
    <location>
        <begin position="84"/>
        <end position="129"/>
    </location>
</feature>
<keyword evidence="3" id="KW-1185">Reference proteome</keyword>
<dbReference type="EMBL" id="JBHLZU010000011">
    <property type="protein sequence ID" value="MFB9905301.1"/>
    <property type="molecule type" value="Genomic_DNA"/>
</dbReference>
<evidence type="ECO:0000313" key="2">
    <source>
        <dbReference type="EMBL" id="MFB9905301.1"/>
    </source>
</evidence>
<dbReference type="Proteomes" id="UP001589693">
    <property type="component" value="Unassembled WGS sequence"/>
</dbReference>
<name>A0ABV5ZWP9_9PSEU</name>
<proteinExistence type="predicted"/>
<gene>
    <name evidence="2" type="ORF">ACFFQA_15310</name>
</gene>